<organism evidence="2 3">
    <name type="scientific">Puccinia graminis f. sp. tritici</name>
    <dbReference type="NCBI Taxonomy" id="56615"/>
    <lineage>
        <taxon>Eukaryota</taxon>
        <taxon>Fungi</taxon>
        <taxon>Dikarya</taxon>
        <taxon>Basidiomycota</taxon>
        <taxon>Pucciniomycotina</taxon>
        <taxon>Pucciniomycetes</taxon>
        <taxon>Pucciniales</taxon>
        <taxon>Pucciniaceae</taxon>
        <taxon>Puccinia</taxon>
    </lineage>
</organism>
<dbReference type="AlphaFoldDB" id="A0A5B0MMB8"/>
<protein>
    <submittedName>
        <fullName evidence="2">Uncharacterized protein</fullName>
    </submittedName>
</protein>
<feature type="region of interest" description="Disordered" evidence="1">
    <location>
        <begin position="1"/>
        <end position="36"/>
    </location>
</feature>
<evidence type="ECO:0000313" key="2">
    <source>
        <dbReference type="EMBL" id="KAA1077139.1"/>
    </source>
</evidence>
<reference evidence="2 3" key="1">
    <citation type="submission" date="2019-05" db="EMBL/GenBank/DDBJ databases">
        <title>Emergence of the Ug99 lineage of the wheat stem rust pathogen through somatic hybridization.</title>
        <authorList>
            <person name="Li F."/>
            <person name="Upadhyaya N.M."/>
            <person name="Sperschneider J."/>
            <person name="Matny O."/>
            <person name="Nguyen-Phuc H."/>
            <person name="Mago R."/>
            <person name="Raley C."/>
            <person name="Miller M.E."/>
            <person name="Silverstein K.A.T."/>
            <person name="Henningsen E."/>
            <person name="Hirsch C.D."/>
            <person name="Visser B."/>
            <person name="Pretorius Z.A."/>
            <person name="Steffenson B.J."/>
            <person name="Schwessinger B."/>
            <person name="Dodds P.N."/>
            <person name="Figueroa M."/>
        </authorList>
    </citation>
    <scope>NUCLEOTIDE SEQUENCE [LARGE SCALE GENOMIC DNA]</scope>
    <source>
        <strain evidence="2 3">Ug99</strain>
    </source>
</reference>
<evidence type="ECO:0000256" key="1">
    <source>
        <dbReference type="SAM" id="MobiDB-lite"/>
    </source>
</evidence>
<name>A0A5B0MMB8_PUCGR</name>
<gene>
    <name evidence="2" type="ORF">PGTUg99_000275</name>
</gene>
<accession>A0A5B0MMB8</accession>
<dbReference type="Proteomes" id="UP000325313">
    <property type="component" value="Unassembled WGS sequence"/>
</dbReference>
<dbReference type="EMBL" id="VDEP01000454">
    <property type="protein sequence ID" value="KAA1077139.1"/>
    <property type="molecule type" value="Genomic_DNA"/>
</dbReference>
<proteinExistence type="predicted"/>
<comment type="caution">
    <text evidence="2">The sequence shown here is derived from an EMBL/GenBank/DDBJ whole genome shotgun (WGS) entry which is preliminary data.</text>
</comment>
<sequence length="175" mass="18766">MTPPGKCSNEPVQHSLDAMPESRSDKPMQGLVRQAGSTARRLRFRTGWTKTICAAAVGSSDLLPSSSSSSLATDIAWRKNGSNTPSHPELANDLDPTRLSQLSLSPTYRTPPAIFVAVECPESVASWQIPPDLFGLMSHSEDGLSESTILVKLARASHDACDFPYSPPLFNGVVS</sequence>
<evidence type="ECO:0000313" key="3">
    <source>
        <dbReference type="Proteomes" id="UP000325313"/>
    </source>
</evidence>